<dbReference type="RefSeq" id="XP_022236666.1">
    <property type="nucleotide sequence ID" value="XM_022380958.1"/>
</dbReference>
<evidence type="ECO:0000256" key="3">
    <source>
        <dbReference type="ARBA" id="ARBA00023180"/>
    </source>
</evidence>
<comment type="subcellular location">
    <subcellularLocation>
        <location evidence="1">Membrane</location>
    </subcellularLocation>
</comment>
<keyword evidence="5" id="KW-1133">Transmembrane helix</keyword>
<reference evidence="8" key="1">
    <citation type="submission" date="2025-08" db="UniProtKB">
        <authorList>
            <consortium name="RefSeq"/>
        </authorList>
    </citation>
    <scope>IDENTIFICATION</scope>
    <source>
        <tissue evidence="8">Muscle</tissue>
    </source>
</reference>
<proteinExistence type="predicted"/>
<dbReference type="GeneID" id="106475707"/>
<evidence type="ECO:0000256" key="4">
    <source>
        <dbReference type="SAM" id="MobiDB-lite"/>
    </source>
</evidence>
<evidence type="ECO:0000313" key="8">
    <source>
        <dbReference type="RefSeq" id="XP_022236666.1"/>
    </source>
</evidence>
<evidence type="ECO:0000259" key="6">
    <source>
        <dbReference type="PROSITE" id="PS50986"/>
    </source>
</evidence>
<evidence type="ECO:0000313" key="7">
    <source>
        <dbReference type="Proteomes" id="UP000694941"/>
    </source>
</evidence>
<feature type="domain" description="MANSC" evidence="6">
    <location>
        <begin position="76"/>
        <end position="156"/>
    </location>
</feature>
<keyword evidence="7" id="KW-1185">Reference proteome</keyword>
<name>A0ABM1RZ61_LIMPO</name>
<feature type="region of interest" description="Disordered" evidence="4">
    <location>
        <begin position="257"/>
        <end position="281"/>
    </location>
</feature>
<keyword evidence="5" id="KW-0812">Transmembrane</keyword>
<gene>
    <name evidence="8" type="primary">LOC106475707</name>
</gene>
<keyword evidence="2 5" id="KW-0472">Membrane</keyword>
<dbReference type="InterPro" id="IPR013980">
    <property type="entry name" value="MANSC_dom"/>
</dbReference>
<accession>A0ABM1RZ61</accession>
<keyword evidence="3" id="KW-0325">Glycoprotein</keyword>
<dbReference type="Proteomes" id="UP000694941">
    <property type="component" value="Unplaced"/>
</dbReference>
<sequence>MNFNRKICDLGSTDKVRNTNRNGCTKKRDLQRQVQVQMKFFSTYWFVVVLGANTLVTVQCFSASECGQGLETEWNPFPNKVIGFDQSKSNNASIKVNQIYYTDKLETCLQECCSSKYGECNILGYSRKGFKFNCYHWFCFPLTLCVFMEAQGTDSYILTEINKIANETHFNNAKNFGTIDTKISASKMKTMTTTFQAGYKERTQEESIQYEPQDLVTKPTLKLKLNHGFTDNKEFQDNFVTNAVSYASVAVGNEDTTRTKSNFGLHKLDGAPSGTGNERNSLSQKHLNEMKDTENDDSAANSKTSYGSKDTFNISNENILTGKTSKKFEASVVFSTGRNKEKSIEVNDNKEVVTSPSFDIFYSKSSPPSSLDKAELQDTFNNSHFIKANNSHNHNTFKLVNSRNISASVFPFDIVNKALNINISLTTFDATIGNTSDRDTYIIVTSHNNANRTLEINYAFTYENNLSLNTSSIHLVIVLIIGLIIVLIAVGLVASRVYGMWQRRHYCKMDFLIEGMYH</sequence>
<evidence type="ECO:0000256" key="2">
    <source>
        <dbReference type="ARBA" id="ARBA00023136"/>
    </source>
</evidence>
<feature type="transmembrane region" description="Helical" evidence="5">
    <location>
        <begin position="473"/>
        <end position="494"/>
    </location>
</feature>
<dbReference type="PROSITE" id="PS50986">
    <property type="entry name" value="MANSC"/>
    <property type="match status" value="1"/>
</dbReference>
<evidence type="ECO:0000256" key="5">
    <source>
        <dbReference type="SAM" id="Phobius"/>
    </source>
</evidence>
<evidence type="ECO:0000256" key="1">
    <source>
        <dbReference type="ARBA" id="ARBA00004370"/>
    </source>
</evidence>
<organism evidence="7 8">
    <name type="scientific">Limulus polyphemus</name>
    <name type="common">Atlantic horseshoe crab</name>
    <dbReference type="NCBI Taxonomy" id="6850"/>
    <lineage>
        <taxon>Eukaryota</taxon>
        <taxon>Metazoa</taxon>
        <taxon>Ecdysozoa</taxon>
        <taxon>Arthropoda</taxon>
        <taxon>Chelicerata</taxon>
        <taxon>Merostomata</taxon>
        <taxon>Xiphosura</taxon>
        <taxon>Limulidae</taxon>
        <taxon>Limulus</taxon>
    </lineage>
</organism>
<protein>
    <submittedName>
        <fullName evidence="8">Uncharacterized protein LOC106475707 isoform X1</fullName>
    </submittedName>
</protein>